<dbReference type="GO" id="GO:0006508">
    <property type="term" value="P:proteolysis"/>
    <property type="evidence" value="ECO:0007669"/>
    <property type="project" value="UniProtKB-KW"/>
</dbReference>
<feature type="transmembrane region" description="Helical" evidence="2">
    <location>
        <begin position="197"/>
        <end position="217"/>
    </location>
</feature>
<sequence>MGTRTGSHQLSSGLMVSGRPERQLKDRQPTMSSRTVIYTGGDVKKSGELGKMYGVDISRGENLAGPPRPPSAAAARSGPIPGAFVPKFTNSGHSSKLSSSSSFSGPATPIQPTGLITSGRQGTPGSNRRSGQLDAASTPMPTPSTSKKANYGSAVTSLGEVKLGFGVSRVALWMFLVVVVLTAAGFLIAAVKKVVTLAVAAAVLVPAVVIVVWNHAYRKKGVLGFLRKFPDSELRNAVDGQFVKVTGVVTCGGIALETSYQRVPRCVYVSSELHEYRGCGGEKANAKHRLFSWGCRDSETYVADFYISDNKSGERALVKTGYGAKVSPFVKLTVVVNAEDTEGLSPNFLQWLSGRGLSSEDRVMHLKEGYIKEGYTVSVLGVFRRHNNMFTIVPPTEPISTGFQWRCCLLPASIDGLILINDENDEAIPV</sequence>
<evidence type="ECO:0000256" key="2">
    <source>
        <dbReference type="SAM" id="Phobius"/>
    </source>
</evidence>
<dbReference type="PANTHER" id="PTHR33709:SF17">
    <property type="entry name" value="UBIQUITIN-SPECIFIC PROTEASE FAMILY C19-RELATED PROTEIN"/>
    <property type="match status" value="1"/>
</dbReference>
<dbReference type="AlphaFoldDB" id="A0AAD4J0H6"/>
<feature type="region of interest" description="Disordered" evidence="1">
    <location>
        <begin position="1"/>
        <end position="45"/>
    </location>
</feature>
<evidence type="ECO:0000313" key="4">
    <source>
        <dbReference type="Proteomes" id="UP001190926"/>
    </source>
</evidence>
<keyword evidence="2" id="KW-0472">Membrane</keyword>
<organism evidence="3 4">
    <name type="scientific">Perilla frutescens var. hirtella</name>
    <name type="common">Perilla citriodora</name>
    <name type="synonym">Perilla setoyensis</name>
    <dbReference type="NCBI Taxonomy" id="608512"/>
    <lineage>
        <taxon>Eukaryota</taxon>
        <taxon>Viridiplantae</taxon>
        <taxon>Streptophyta</taxon>
        <taxon>Embryophyta</taxon>
        <taxon>Tracheophyta</taxon>
        <taxon>Spermatophyta</taxon>
        <taxon>Magnoliopsida</taxon>
        <taxon>eudicotyledons</taxon>
        <taxon>Gunneridae</taxon>
        <taxon>Pentapetalae</taxon>
        <taxon>asterids</taxon>
        <taxon>lamiids</taxon>
        <taxon>Lamiales</taxon>
        <taxon>Lamiaceae</taxon>
        <taxon>Nepetoideae</taxon>
        <taxon>Elsholtzieae</taxon>
        <taxon>Perilla</taxon>
    </lineage>
</organism>
<feature type="compositionally biased region" description="Low complexity" evidence="1">
    <location>
        <begin position="91"/>
        <end position="104"/>
    </location>
</feature>
<comment type="caution">
    <text evidence="3">The sequence shown here is derived from an EMBL/GenBank/DDBJ whole genome shotgun (WGS) entry which is preliminary data.</text>
</comment>
<gene>
    <name evidence="3" type="ORF">C2S53_006982</name>
</gene>
<feature type="region of interest" description="Disordered" evidence="1">
    <location>
        <begin position="58"/>
        <end position="151"/>
    </location>
</feature>
<accession>A0AAD4J0H6</accession>
<reference evidence="3 4" key="1">
    <citation type="journal article" date="2021" name="Nat. Commun.">
        <title>Incipient diploidization of the medicinal plant Perilla within 10,000 years.</title>
        <authorList>
            <person name="Zhang Y."/>
            <person name="Shen Q."/>
            <person name="Leng L."/>
            <person name="Zhang D."/>
            <person name="Chen S."/>
            <person name="Shi Y."/>
            <person name="Ning Z."/>
            <person name="Chen S."/>
        </authorList>
    </citation>
    <scope>NUCLEOTIDE SEQUENCE [LARGE SCALE GENOMIC DNA]</scope>
    <source>
        <strain evidence="4">cv. PC099</strain>
    </source>
</reference>
<evidence type="ECO:0000256" key="1">
    <source>
        <dbReference type="SAM" id="MobiDB-lite"/>
    </source>
</evidence>
<keyword evidence="3" id="KW-0378">Hydrolase</keyword>
<dbReference type="PANTHER" id="PTHR33709">
    <property type="entry name" value="OSJNBA0035M09.9 PROTEIN"/>
    <property type="match status" value="1"/>
</dbReference>
<feature type="compositionally biased region" description="Low complexity" evidence="1">
    <location>
        <begin position="71"/>
        <end position="83"/>
    </location>
</feature>
<keyword evidence="4" id="KW-1185">Reference proteome</keyword>
<feature type="compositionally biased region" description="Polar residues" evidence="1">
    <location>
        <begin position="1"/>
        <end position="14"/>
    </location>
</feature>
<evidence type="ECO:0000313" key="3">
    <source>
        <dbReference type="EMBL" id="KAH6824520.1"/>
    </source>
</evidence>
<dbReference type="EMBL" id="SDAM02000323">
    <property type="protein sequence ID" value="KAH6824520.1"/>
    <property type="molecule type" value="Genomic_DNA"/>
</dbReference>
<name>A0AAD4J0H6_PERFH</name>
<dbReference type="Proteomes" id="UP001190926">
    <property type="component" value="Unassembled WGS sequence"/>
</dbReference>
<dbReference type="GO" id="GO:0008233">
    <property type="term" value="F:peptidase activity"/>
    <property type="evidence" value="ECO:0007669"/>
    <property type="project" value="UniProtKB-KW"/>
</dbReference>
<feature type="compositionally biased region" description="Polar residues" evidence="1">
    <location>
        <begin position="110"/>
        <end position="130"/>
    </location>
</feature>
<keyword evidence="2" id="KW-1133">Transmembrane helix</keyword>
<feature type="transmembrane region" description="Helical" evidence="2">
    <location>
        <begin position="170"/>
        <end position="191"/>
    </location>
</feature>
<protein>
    <submittedName>
        <fullName evidence="3">Ubiquitin-specific protease family C19-related protein</fullName>
    </submittedName>
</protein>
<proteinExistence type="predicted"/>
<dbReference type="InterPro" id="IPR040339">
    <property type="entry name" value="At1g16860-like"/>
</dbReference>
<feature type="compositionally biased region" description="Basic and acidic residues" evidence="1">
    <location>
        <begin position="19"/>
        <end position="28"/>
    </location>
</feature>
<keyword evidence="2" id="KW-0812">Transmembrane</keyword>
<keyword evidence="3" id="KW-0645">Protease</keyword>